<organism evidence="2 3">
    <name type="scientific">Hibiscus syriacus</name>
    <name type="common">Rose of Sharon</name>
    <dbReference type="NCBI Taxonomy" id="106335"/>
    <lineage>
        <taxon>Eukaryota</taxon>
        <taxon>Viridiplantae</taxon>
        <taxon>Streptophyta</taxon>
        <taxon>Embryophyta</taxon>
        <taxon>Tracheophyta</taxon>
        <taxon>Spermatophyta</taxon>
        <taxon>Magnoliopsida</taxon>
        <taxon>eudicotyledons</taxon>
        <taxon>Gunneridae</taxon>
        <taxon>Pentapetalae</taxon>
        <taxon>rosids</taxon>
        <taxon>malvids</taxon>
        <taxon>Malvales</taxon>
        <taxon>Malvaceae</taxon>
        <taxon>Malvoideae</taxon>
        <taxon>Hibiscus</taxon>
    </lineage>
</organism>
<dbReference type="GO" id="GO:0003676">
    <property type="term" value="F:nucleic acid binding"/>
    <property type="evidence" value="ECO:0007669"/>
    <property type="project" value="InterPro"/>
</dbReference>
<dbReference type="GO" id="GO:0004523">
    <property type="term" value="F:RNA-DNA hybrid ribonuclease activity"/>
    <property type="evidence" value="ECO:0007669"/>
    <property type="project" value="InterPro"/>
</dbReference>
<dbReference type="AlphaFoldDB" id="A0A6A3ARE1"/>
<evidence type="ECO:0000313" key="2">
    <source>
        <dbReference type="EMBL" id="KAE8707271.1"/>
    </source>
</evidence>
<name>A0A6A3ARE1_HIBSY</name>
<evidence type="ECO:0000259" key="1">
    <source>
        <dbReference type="Pfam" id="PF13456"/>
    </source>
</evidence>
<dbReference type="PANTHER" id="PTHR47723">
    <property type="entry name" value="OS05G0353850 PROTEIN"/>
    <property type="match status" value="1"/>
</dbReference>
<accession>A0A6A3ARE1</accession>
<dbReference type="CDD" id="cd06222">
    <property type="entry name" value="RNase_H_like"/>
    <property type="match status" value="1"/>
</dbReference>
<dbReference type="Proteomes" id="UP000436088">
    <property type="component" value="Unassembled WGS sequence"/>
</dbReference>
<feature type="domain" description="RNase H type-1" evidence="1">
    <location>
        <begin position="53"/>
        <end position="152"/>
    </location>
</feature>
<dbReference type="InterPro" id="IPR002156">
    <property type="entry name" value="RNaseH_domain"/>
</dbReference>
<sequence>MKPLTESLPPDAILETQAVVRDYTTNAGDWNVHKSRQRLDEKTVQQITVMLGGGVIRDEKGKWIVSFHCNFGRWLIIHAVLDGLAIAYWDRGARHIEVDIDNNEVVNILKSPTHARETSIIRRIRNLHKLHWTIKINHVRRETNSAADALARLGRTRDTGLTILMHPQRVQRYIDVDRASSHE</sequence>
<dbReference type="InterPro" id="IPR044730">
    <property type="entry name" value="RNase_H-like_dom_plant"/>
</dbReference>
<dbReference type="InterPro" id="IPR036397">
    <property type="entry name" value="RNaseH_sf"/>
</dbReference>
<proteinExistence type="predicted"/>
<gene>
    <name evidence="2" type="ORF">F3Y22_tig00110384pilonHSYRG00210</name>
</gene>
<dbReference type="SUPFAM" id="SSF53098">
    <property type="entry name" value="Ribonuclease H-like"/>
    <property type="match status" value="1"/>
</dbReference>
<dbReference type="InterPro" id="IPR053151">
    <property type="entry name" value="RNase_H-like"/>
</dbReference>
<dbReference type="InterPro" id="IPR012337">
    <property type="entry name" value="RNaseH-like_sf"/>
</dbReference>
<keyword evidence="3" id="KW-1185">Reference proteome</keyword>
<dbReference type="EMBL" id="VEPZ02000964">
    <property type="protein sequence ID" value="KAE8707271.1"/>
    <property type="molecule type" value="Genomic_DNA"/>
</dbReference>
<evidence type="ECO:0000313" key="3">
    <source>
        <dbReference type="Proteomes" id="UP000436088"/>
    </source>
</evidence>
<dbReference type="Gene3D" id="3.30.420.10">
    <property type="entry name" value="Ribonuclease H-like superfamily/Ribonuclease H"/>
    <property type="match status" value="1"/>
</dbReference>
<dbReference type="PANTHER" id="PTHR47723:SF19">
    <property type="entry name" value="POLYNUCLEOTIDYL TRANSFERASE, RIBONUCLEASE H-LIKE SUPERFAMILY PROTEIN"/>
    <property type="match status" value="1"/>
</dbReference>
<dbReference type="Pfam" id="PF13456">
    <property type="entry name" value="RVT_3"/>
    <property type="match status" value="1"/>
</dbReference>
<protein>
    <recommendedName>
        <fullName evidence="1">RNase H type-1 domain-containing protein</fullName>
    </recommendedName>
</protein>
<comment type="caution">
    <text evidence="2">The sequence shown here is derived from an EMBL/GenBank/DDBJ whole genome shotgun (WGS) entry which is preliminary data.</text>
</comment>
<reference evidence="2" key="1">
    <citation type="submission" date="2019-09" db="EMBL/GenBank/DDBJ databases">
        <title>Draft genome information of white flower Hibiscus syriacus.</title>
        <authorList>
            <person name="Kim Y.-M."/>
        </authorList>
    </citation>
    <scope>NUCLEOTIDE SEQUENCE [LARGE SCALE GENOMIC DNA]</scope>
    <source>
        <strain evidence="2">YM2019G1</strain>
    </source>
</reference>